<evidence type="ECO:0000313" key="4">
    <source>
        <dbReference type="Proteomes" id="UP001528040"/>
    </source>
</evidence>
<feature type="non-terminal residue" evidence="3">
    <location>
        <position position="1"/>
    </location>
</feature>
<name>A0ABT4W0Z3_9RHOB</name>
<gene>
    <name evidence="3" type="ORF">O2N63_06170</name>
</gene>
<evidence type="ECO:0000313" key="3">
    <source>
        <dbReference type="EMBL" id="MDA5093670.1"/>
    </source>
</evidence>
<dbReference type="RefSeq" id="WP_408629787.1">
    <property type="nucleotide sequence ID" value="NZ_JAQIIO010000002.1"/>
</dbReference>
<proteinExistence type="predicted"/>
<dbReference type="PANTHER" id="PTHR38340">
    <property type="entry name" value="S-LAYER PROTEIN"/>
    <property type="match status" value="1"/>
</dbReference>
<evidence type="ECO:0000256" key="2">
    <source>
        <dbReference type="ARBA" id="ARBA00022525"/>
    </source>
</evidence>
<dbReference type="Pfam" id="PF00353">
    <property type="entry name" value="HemolysinCabind"/>
    <property type="match status" value="2"/>
</dbReference>
<comment type="caution">
    <text evidence="3">The sequence shown here is derived from an EMBL/GenBank/DDBJ whole genome shotgun (WGS) entry which is preliminary data.</text>
</comment>
<dbReference type="Proteomes" id="UP001528040">
    <property type="component" value="Unassembled WGS sequence"/>
</dbReference>
<dbReference type="InterPro" id="IPR011049">
    <property type="entry name" value="Serralysin-like_metalloprot_C"/>
</dbReference>
<dbReference type="EMBL" id="JAQIIO010000002">
    <property type="protein sequence ID" value="MDA5093670.1"/>
    <property type="molecule type" value="Genomic_DNA"/>
</dbReference>
<reference evidence="3 4" key="1">
    <citation type="submission" date="2023-01" db="EMBL/GenBank/DDBJ databases">
        <authorList>
            <person name="Yoon J.-W."/>
        </authorList>
    </citation>
    <scope>NUCLEOTIDE SEQUENCE [LARGE SCALE GENOMIC DNA]</scope>
    <source>
        <strain evidence="3 4">KMU-50</strain>
    </source>
</reference>
<organism evidence="3 4">
    <name type="scientific">Aliiroseovarius salicola</name>
    <dbReference type="NCBI Taxonomy" id="3009082"/>
    <lineage>
        <taxon>Bacteria</taxon>
        <taxon>Pseudomonadati</taxon>
        <taxon>Pseudomonadota</taxon>
        <taxon>Alphaproteobacteria</taxon>
        <taxon>Rhodobacterales</taxon>
        <taxon>Paracoccaceae</taxon>
        <taxon>Aliiroseovarius</taxon>
    </lineage>
</organism>
<dbReference type="Gene3D" id="2.150.10.10">
    <property type="entry name" value="Serralysin-like metalloprotease, C-terminal"/>
    <property type="match status" value="2"/>
</dbReference>
<keyword evidence="4" id="KW-1185">Reference proteome</keyword>
<evidence type="ECO:0008006" key="5">
    <source>
        <dbReference type="Google" id="ProtNLM"/>
    </source>
</evidence>
<dbReference type="InterPro" id="IPR018511">
    <property type="entry name" value="Hemolysin-typ_Ca-bd_CS"/>
</dbReference>
<sequence length="212" mass="22141">ADYVTGGDGFDQVSYRQEASYGGTAGLVMQYDFNGGERIITDGWGNTDTLLDIEWIVGTGVGDTLRGNPDDERLEGRGGNDLLAGYSGNDTLIGGTGDDTLYGDSGDDVIFGDEGNDTIVDNWGNDTMSGGLDADEFVFQGTPGNDVVVDFSLGEDAVRLDPGLSATSATQIDHDGDGLDDTAVVLTSATSSQTVVFLDTDSDAISAYFDLL</sequence>
<dbReference type="InterPro" id="IPR001343">
    <property type="entry name" value="Hemolysn_Ca-bd"/>
</dbReference>
<dbReference type="SUPFAM" id="SSF51120">
    <property type="entry name" value="beta-Roll"/>
    <property type="match status" value="1"/>
</dbReference>
<dbReference type="PROSITE" id="PS00330">
    <property type="entry name" value="HEMOLYSIN_CALCIUM"/>
    <property type="match status" value="1"/>
</dbReference>
<evidence type="ECO:0000256" key="1">
    <source>
        <dbReference type="ARBA" id="ARBA00004613"/>
    </source>
</evidence>
<protein>
    <recommendedName>
        <fullName evidence="5">Calcium-binding protein</fullName>
    </recommendedName>
</protein>
<dbReference type="InterPro" id="IPR050557">
    <property type="entry name" value="RTX_toxin/Mannuronan_C5-epim"/>
</dbReference>
<dbReference type="PANTHER" id="PTHR38340:SF1">
    <property type="entry name" value="S-LAYER PROTEIN"/>
    <property type="match status" value="1"/>
</dbReference>
<comment type="subcellular location">
    <subcellularLocation>
        <location evidence="1">Secreted</location>
    </subcellularLocation>
</comment>
<accession>A0ABT4W0Z3</accession>
<dbReference type="PRINTS" id="PR00313">
    <property type="entry name" value="CABNDNGRPT"/>
</dbReference>
<keyword evidence="2" id="KW-0964">Secreted</keyword>